<organism evidence="2 3">
    <name type="scientific">Candidatus Avichristensenella intestinipullorum</name>
    <dbReference type="NCBI Taxonomy" id="2840693"/>
    <lineage>
        <taxon>Bacteria</taxon>
        <taxon>Bacillati</taxon>
        <taxon>Bacillota</taxon>
        <taxon>Clostridia</taxon>
        <taxon>Candidatus Avichristensenella</taxon>
    </lineage>
</organism>
<dbReference type="AlphaFoldDB" id="A0A9D1CJ53"/>
<comment type="similarity">
    <text evidence="1">Belongs to the asp23 family.</text>
</comment>
<accession>A0A9D1CJ53</accession>
<proteinExistence type="inferred from homology"/>
<comment type="caution">
    <text evidence="2">The sequence shown here is derived from an EMBL/GenBank/DDBJ whole genome shotgun (WGS) entry which is preliminary data.</text>
</comment>
<evidence type="ECO:0000256" key="1">
    <source>
        <dbReference type="ARBA" id="ARBA00005721"/>
    </source>
</evidence>
<sequence>MECKIKNDLGTIYITEDVLLRLAGYAALECYGIVAMSSKRAKDGIVEWLGRENLTRGVQLRLAEDGSLDVDLFIVVEYGISIVAVCNTIIETVKYKLESMAGATVRRINISVEGIRV</sequence>
<dbReference type="InterPro" id="IPR005531">
    <property type="entry name" value="Asp23"/>
</dbReference>
<reference evidence="2" key="2">
    <citation type="journal article" date="2021" name="PeerJ">
        <title>Extensive microbial diversity within the chicken gut microbiome revealed by metagenomics and culture.</title>
        <authorList>
            <person name="Gilroy R."/>
            <person name="Ravi A."/>
            <person name="Getino M."/>
            <person name="Pursley I."/>
            <person name="Horton D.L."/>
            <person name="Alikhan N.F."/>
            <person name="Baker D."/>
            <person name="Gharbi K."/>
            <person name="Hall N."/>
            <person name="Watson M."/>
            <person name="Adriaenssens E.M."/>
            <person name="Foster-Nyarko E."/>
            <person name="Jarju S."/>
            <person name="Secka A."/>
            <person name="Antonio M."/>
            <person name="Oren A."/>
            <person name="Chaudhuri R.R."/>
            <person name="La Ragione R."/>
            <person name="Hildebrand F."/>
            <person name="Pallen M.J."/>
        </authorList>
    </citation>
    <scope>NUCLEOTIDE SEQUENCE</scope>
    <source>
        <strain evidence="2">ChiHile30-977</strain>
    </source>
</reference>
<dbReference type="Proteomes" id="UP000886819">
    <property type="component" value="Unassembled WGS sequence"/>
</dbReference>
<dbReference type="EMBL" id="DVFI01000086">
    <property type="protein sequence ID" value="HIQ63033.1"/>
    <property type="molecule type" value="Genomic_DNA"/>
</dbReference>
<dbReference type="Pfam" id="PF03780">
    <property type="entry name" value="Asp23"/>
    <property type="match status" value="1"/>
</dbReference>
<gene>
    <name evidence="2" type="ORF">IAA66_05530</name>
</gene>
<evidence type="ECO:0000313" key="3">
    <source>
        <dbReference type="Proteomes" id="UP000886819"/>
    </source>
</evidence>
<dbReference type="PANTHER" id="PTHR34297:SF2">
    <property type="entry name" value="ASP23_GLS24 FAMILY ENVELOPE STRESS RESPONSE PROTEIN"/>
    <property type="match status" value="1"/>
</dbReference>
<protein>
    <submittedName>
        <fullName evidence="2">Asp23/Gls24 family envelope stress response protein</fullName>
    </submittedName>
</protein>
<name>A0A9D1CJ53_9FIRM</name>
<dbReference type="PANTHER" id="PTHR34297">
    <property type="entry name" value="HYPOTHETICAL CYTOSOLIC PROTEIN-RELATED"/>
    <property type="match status" value="1"/>
</dbReference>
<reference evidence="2" key="1">
    <citation type="submission" date="2020-10" db="EMBL/GenBank/DDBJ databases">
        <authorList>
            <person name="Gilroy R."/>
        </authorList>
    </citation>
    <scope>NUCLEOTIDE SEQUENCE</scope>
    <source>
        <strain evidence="2">ChiHile30-977</strain>
    </source>
</reference>
<evidence type="ECO:0000313" key="2">
    <source>
        <dbReference type="EMBL" id="HIQ63033.1"/>
    </source>
</evidence>